<dbReference type="Gene3D" id="2.60.40.2700">
    <property type="match status" value="3"/>
</dbReference>
<protein>
    <recommendedName>
        <fullName evidence="4">Gametolysin peptidase M11</fullName>
    </recommendedName>
</protein>
<reference evidence="3" key="1">
    <citation type="journal article" date="2019" name="Int. J. Syst. Evol. Microbiol.">
        <title>The Global Catalogue of Microorganisms (GCM) 10K type strain sequencing project: providing services to taxonomists for standard genome sequencing and annotation.</title>
        <authorList>
            <consortium name="The Broad Institute Genomics Platform"/>
            <consortium name="The Broad Institute Genome Sequencing Center for Infectious Disease"/>
            <person name="Wu L."/>
            <person name="Ma J."/>
        </authorList>
    </citation>
    <scope>NUCLEOTIDE SEQUENCE [LARGE SCALE GENOMIC DNA]</scope>
    <source>
        <strain evidence="3">FCH27</strain>
    </source>
</reference>
<keyword evidence="3" id="KW-1185">Reference proteome</keyword>
<dbReference type="RefSeq" id="WP_255891473.1">
    <property type="nucleotide sequence ID" value="NZ_JAFMZM010000004.1"/>
</dbReference>
<gene>
    <name evidence="2" type="ORF">ACFQO6_22695</name>
</gene>
<comment type="caution">
    <text evidence="2">The sequence shown here is derived from an EMBL/GenBank/DDBJ whole genome shotgun (WGS) entry which is preliminary data.</text>
</comment>
<feature type="chain" id="PRO_5046321935" description="Gametolysin peptidase M11" evidence="1">
    <location>
        <begin position="31"/>
        <end position="727"/>
    </location>
</feature>
<dbReference type="Proteomes" id="UP001596524">
    <property type="component" value="Unassembled WGS sequence"/>
</dbReference>
<organism evidence="2 3">
    <name type="scientific">Nocardioides astragali</name>
    <dbReference type="NCBI Taxonomy" id="1776736"/>
    <lineage>
        <taxon>Bacteria</taxon>
        <taxon>Bacillati</taxon>
        <taxon>Actinomycetota</taxon>
        <taxon>Actinomycetes</taxon>
        <taxon>Propionibacteriales</taxon>
        <taxon>Nocardioidaceae</taxon>
        <taxon>Nocardioides</taxon>
    </lineage>
</organism>
<sequence length="727" mass="75264">MSSRAVRARLTVATVATVTAALLMPTPGGAAGPTAASRDTIDVTGTVVVLAGENGEPDRYSLLLPSGSTIDLAEGFTAEPQSRFVGSVAAPGAGNGKALTGSLRSSTLRRAASSGTPLEVVSARVAQPAPPPGPTNHTTYVAKVTNFGAIGLTDEQILATVNASQQYWVRESAGHIPAWTTATGVVPVASAAGSAANGCGLGAGGADFGAVVQSVGSQAFPGVDFSGKSPNHLVVVVPHGCGGTEASGRARVGMSFANGGPVIIDARPQAQPTLDHEFGHNVGLQHANNATAEYGDVYEVMGAAADQFSSPALGTLYRFEQGAVAADEVVDGLGGGTWTLQPRSATAGLRGVHFINPDDGRRHFVDYRNGGGTDAGTCYVSGACNYTTAYGQTYVPGLVIEREDAQRGAFLLGVAGNDGVLQATEAWTNAGGSVTVTAETANRIRITRVAKPALGAGSASIAGVPTAHREVTATASLPGATSVRYQWMLNGQPIRQADDATFTPTPAMAGASLSVVATGYAVGRDPSPPAQSAAQTVAAAGWYATGTRRYPEITGKTRVGGTLTALGLDWVDYYNSKPDGYAPTYQWSRNGNPIKGATASTYRLTSKDRGKTIQVSEYPRAAGFVTTTYARSDSTSKIRIGRLTTARPKIAGKAKVGKRVVAKTKGWTHATKFRYQWFVGKRAIKGATKRKLQITRSMRGKKIVVKVTGKKSGYKSASMKSRPKKVR</sequence>
<dbReference type="EMBL" id="JBHTCH010000028">
    <property type="protein sequence ID" value="MFC7363097.1"/>
    <property type="molecule type" value="Genomic_DNA"/>
</dbReference>
<evidence type="ECO:0000313" key="3">
    <source>
        <dbReference type="Proteomes" id="UP001596524"/>
    </source>
</evidence>
<evidence type="ECO:0000313" key="2">
    <source>
        <dbReference type="EMBL" id="MFC7363097.1"/>
    </source>
</evidence>
<evidence type="ECO:0000256" key="1">
    <source>
        <dbReference type="SAM" id="SignalP"/>
    </source>
</evidence>
<accession>A0ABW2N738</accession>
<name>A0ABW2N738_9ACTN</name>
<proteinExistence type="predicted"/>
<evidence type="ECO:0008006" key="4">
    <source>
        <dbReference type="Google" id="ProtNLM"/>
    </source>
</evidence>
<keyword evidence="1" id="KW-0732">Signal</keyword>
<feature type="signal peptide" evidence="1">
    <location>
        <begin position="1"/>
        <end position="30"/>
    </location>
</feature>